<dbReference type="NCBIfam" id="TIGR00482">
    <property type="entry name" value="nicotinate (nicotinamide) nucleotide adenylyltransferase"/>
    <property type="match status" value="1"/>
</dbReference>
<evidence type="ECO:0000313" key="14">
    <source>
        <dbReference type="Proteomes" id="UP000295719"/>
    </source>
</evidence>
<evidence type="ECO:0000256" key="4">
    <source>
        <dbReference type="ARBA" id="ARBA00022642"/>
    </source>
</evidence>
<evidence type="ECO:0000259" key="12">
    <source>
        <dbReference type="Pfam" id="PF01467"/>
    </source>
</evidence>
<evidence type="ECO:0000313" key="13">
    <source>
        <dbReference type="EMBL" id="TCV97966.1"/>
    </source>
</evidence>
<dbReference type="Gene3D" id="3.40.50.620">
    <property type="entry name" value="HUPs"/>
    <property type="match status" value="1"/>
</dbReference>
<dbReference type="SUPFAM" id="SSF52374">
    <property type="entry name" value="Nucleotidylyl transferase"/>
    <property type="match status" value="1"/>
</dbReference>
<keyword evidence="6 11" id="KW-0548">Nucleotidyltransferase</keyword>
<dbReference type="UniPathway" id="UPA00253">
    <property type="reaction ID" value="UER00332"/>
</dbReference>
<dbReference type="Proteomes" id="UP000295719">
    <property type="component" value="Unassembled WGS sequence"/>
</dbReference>
<evidence type="ECO:0000256" key="3">
    <source>
        <dbReference type="ARBA" id="ARBA00009014"/>
    </source>
</evidence>
<protein>
    <recommendedName>
        <fullName evidence="11">Probable nicotinate-nucleotide adenylyltransferase</fullName>
        <ecNumber evidence="11">2.7.7.18</ecNumber>
    </recommendedName>
    <alternativeName>
        <fullName evidence="11">Deamido-NAD(+) diphosphorylase</fullName>
    </alternativeName>
    <alternativeName>
        <fullName evidence="11">Deamido-NAD(+) pyrophosphorylase</fullName>
    </alternativeName>
    <alternativeName>
        <fullName evidence="11">Nicotinate mononucleotide adenylyltransferase</fullName>
        <shortName evidence="11">NaMN adenylyltransferase</shortName>
    </alternativeName>
</protein>
<comment type="similarity">
    <text evidence="3 11">Belongs to the NadD family.</text>
</comment>
<dbReference type="EMBL" id="SMCR01000003">
    <property type="protein sequence ID" value="TCV97966.1"/>
    <property type="molecule type" value="Genomic_DNA"/>
</dbReference>
<keyword evidence="4 11" id="KW-0662">Pyridine nucleotide biosynthesis</keyword>
<dbReference type="PANTHER" id="PTHR39321:SF3">
    <property type="entry name" value="PHOSPHOPANTETHEINE ADENYLYLTRANSFERASE"/>
    <property type="match status" value="1"/>
</dbReference>
<keyword evidence="8 11" id="KW-0067">ATP-binding</keyword>
<dbReference type="PANTHER" id="PTHR39321">
    <property type="entry name" value="NICOTINATE-NUCLEOTIDE ADENYLYLTRANSFERASE-RELATED"/>
    <property type="match status" value="1"/>
</dbReference>
<dbReference type="EC" id="2.7.7.18" evidence="11"/>
<dbReference type="RefSeq" id="WP_131864739.1">
    <property type="nucleotide sequence ID" value="NZ_SMCR01000003.1"/>
</dbReference>
<comment type="pathway">
    <text evidence="2 11">Cofactor biosynthesis; NAD(+) biosynthesis; deamido-NAD(+) from nicotinate D-ribonucleotide: step 1/1.</text>
</comment>
<proteinExistence type="inferred from homology"/>
<dbReference type="HAMAP" id="MF_00244">
    <property type="entry name" value="NaMN_adenylyltr"/>
    <property type="match status" value="1"/>
</dbReference>
<evidence type="ECO:0000256" key="5">
    <source>
        <dbReference type="ARBA" id="ARBA00022679"/>
    </source>
</evidence>
<feature type="domain" description="Cytidyltransferase-like" evidence="12">
    <location>
        <begin position="15"/>
        <end position="197"/>
    </location>
</feature>
<dbReference type="InterPro" id="IPR014729">
    <property type="entry name" value="Rossmann-like_a/b/a_fold"/>
</dbReference>
<dbReference type="NCBIfam" id="NF000839">
    <property type="entry name" value="PRK00071.1-1"/>
    <property type="match status" value="1"/>
</dbReference>
<dbReference type="OrthoDB" id="5295945at2"/>
<dbReference type="GO" id="GO:0004515">
    <property type="term" value="F:nicotinate-nucleotide adenylyltransferase activity"/>
    <property type="evidence" value="ECO:0007669"/>
    <property type="project" value="UniProtKB-UniRule"/>
</dbReference>
<keyword evidence="14" id="KW-1185">Reference proteome</keyword>
<dbReference type="CDD" id="cd02165">
    <property type="entry name" value="NMNAT"/>
    <property type="match status" value="1"/>
</dbReference>
<dbReference type="GO" id="GO:0005524">
    <property type="term" value="F:ATP binding"/>
    <property type="evidence" value="ECO:0007669"/>
    <property type="project" value="UniProtKB-KW"/>
</dbReference>
<dbReference type="InterPro" id="IPR005248">
    <property type="entry name" value="NadD/NMNAT"/>
</dbReference>
<keyword evidence="9 11" id="KW-0520">NAD</keyword>
<name>A0A4R3YZ97_9GAMM</name>
<evidence type="ECO:0000256" key="1">
    <source>
        <dbReference type="ARBA" id="ARBA00002324"/>
    </source>
</evidence>
<evidence type="ECO:0000256" key="11">
    <source>
        <dbReference type="HAMAP-Rule" id="MF_00244"/>
    </source>
</evidence>
<dbReference type="InterPro" id="IPR004821">
    <property type="entry name" value="Cyt_trans-like"/>
</dbReference>
<dbReference type="GO" id="GO:0009435">
    <property type="term" value="P:NAD+ biosynthetic process"/>
    <property type="evidence" value="ECO:0007669"/>
    <property type="project" value="UniProtKB-UniRule"/>
</dbReference>
<gene>
    <name evidence="11" type="primary">nadD</name>
    <name evidence="13" type="ORF">EDC52_10342</name>
</gene>
<organism evidence="13 14">
    <name type="scientific">Biostraticola tofi</name>
    <dbReference type="NCBI Taxonomy" id="466109"/>
    <lineage>
        <taxon>Bacteria</taxon>
        <taxon>Pseudomonadati</taxon>
        <taxon>Pseudomonadota</taxon>
        <taxon>Gammaproteobacteria</taxon>
        <taxon>Enterobacterales</taxon>
        <taxon>Bruguierivoracaceae</taxon>
        <taxon>Biostraticola</taxon>
    </lineage>
</organism>
<evidence type="ECO:0000256" key="7">
    <source>
        <dbReference type="ARBA" id="ARBA00022741"/>
    </source>
</evidence>
<evidence type="ECO:0000256" key="8">
    <source>
        <dbReference type="ARBA" id="ARBA00022840"/>
    </source>
</evidence>
<sequence>MPESPPCDVKPLIALFGGTFDPIHYGHLNTVQSLAAMVGLDNVILMPNNVPPHRAQPEASAGQRLHMVELALAGMPSGMFSLDDRELRRQTPSWTFDTFTDLRSEWGPCQPLAFIIGLDSLLTLPTWHRGTELLALCHLLVCARPGYATHMAEPEWQSWLETHVTHDIGQLHRQPAGCIYLASTPLLPISASQIRDRRHQGLACDEMLPPAVLRYIDAQGLYR</sequence>
<evidence type="ECO:0000256" key="2">
    <source>
        <dbReference type="ARBA" id="ARBA00005019"/>
    </source>
</evidence>
<evidence type="ECO:0000256" key="9">
    <source>
        <dbReference type="ARBA" id="ARBA00023027"/>
    </source>
</evidence>
<keyword evidence="5 11" id="KW-0808">Transferase</keyword>
<keyword evidence="7 11" id="KW-0547">Nucleotide-binding</keyword>
<accession>A0A4R3YZ97</accession>
<evidence type="ECO:0000256" key="6">
    <source>
        <dbReference type="ARBA" id="ARBA00022695"/>
    </source>
</evidence>
<comment type="catalytic activity">
    <reaction evidence="10 11">
        <text>nicotinate beta-D-ribonucleotide + ATP + H(+) = deamido-NAD(+) + diphosphate</text>
        <dbReference type="Rhea" id="RHEA:22860"/>
        <dbReference type="ChEBI" id="CHEBI:15378"/>
        <dbReference type="ChEBI" id="CHEBI:30616"/>
        <dbReference type="ChEBI" id="CHEBI:33019"/>
        <dbReference type="ChEBI" id="CHEBI:57502"/>
        <dbReference type="ChEBI" id="CHEBI:58437"/>
        <dbReference type="EC" id="2.7.7.18"/>
    </reaction>
</comment>
<dbReference type="FunFam" id="3.40.50.620:FF:000039">
    <property type="entry name" value="Probable nicotinate-nucleotide adenylyltransferase"/>
    <property type="match status" value="1"/>
</dbReference>
<dbReference type="AlphaFoldDB" id="A0A4R3YZ97"/>
<comment type="function">
    <text evidence="1 11">Catalyzes the reversible adenylation of nicotinate mononucleotide (NaMN) to nicotinic acid adenine dinucleotide (NaAD).</text>
</comment>
<comment type="caution">
    <text evidence="13">The sequence shown here is derived from an EMBL/GenBank/DDBJ whole genome shotgun (WGS) entry which is preliminary data.</text>
</comment>
<dbReference type="NCBIfam" id="TIGR00125">
    <property type="entry name" value="cyt_tran_rel"/>
    <property type="match status" value="1"/>
</dbReference>
<evidence type="ECO:0000256" key="10">
    <source>
        <dbReference type="ARBA" id="ARBA00048721"/>
    </source>
</evidence>
<dbReference type="Pfam" id="PF01467">
    <property type="entry name" value="CTP_transf_like"/>
    <property type="match status" value="1"/>
</dbReference>
<reference evidence="13 14" key="1">
    <citation type="submission" date="2019-03" db="EMBL/GenBank/DDBJ databases">
        <title>Genomic Encyclopedia of Type Strains, Phase IV (KMG-IV): sequencing the most valuable type-strain genomes for metagenomic binning, comparative biology and taxonomic classification.</title>
        <authorList>
            <person name="Goeker M."/>
        </authorList>
    </citation>
    <scope>NUCLEOTIDE SEQUENCE [LARGE SCALE GENOMIC DNA]</scope>
    <source>
        <strain evidence="13 14">DSM 19580</strain>
    </source>
</reference>